<keyword evidence="2" id="KW-1185">Reference proteome</keyword>
<dbReference type="PANTHER" id="PTHR33706:SF1">
    <property type="entry name" value="TPR REPEAT PROTEIN"/>
    <property type="match status" value="1"/>
</dbReference>
<sequence length="81" mass="9867">MDRAFEWILEVQYFQRFSDSQVIYKGEYKNSKKYGSWDIYYQKQYGNYKNEQMLLQIIKHYSGGGSFDDENLKNGKWIELN</sequence>
<evidence type="ECO:0000313" key="2">
    <source>
        <dbReference type="Proteomes" id="UP000692954"/>
    </source>
</evidence>
<accession>A0A8S1RUA0</accession>
<dbReference type="Proteomes" id="UP000692954">
    <property type="component" value="Unassembled WGS sequence"/>
</dbReference>
<dbReference type="AlphaFoldDB" id="A0A8S1RUA0"/>
<gene>
    <name evidence="1" type="ORF">PSON_ATCC_30995.1.T3430009</name>
</gene>
<evidence type="ECO:0000313" key="1">
    <source>
        <dbReference type="EMBL" id="CAD8130917.1"/>
    </source>
</evidence>
<dbReference type="PANTHER" id="PTHR33706">
    <property type="entry name" value="MORN VARIANT REPEAT PROTEIN"/>
    <property type="match status" value="1"/>
</dbReference>
<reference evidence="1" key="1">
    <citation type="submission" date="2021-01" db="EMBL/GenBank/DDBJ databases">
        <authorList>
            <consortium name="Genoscope - CEA"/>
            <person name="William W."/>
        </authorList>
    </citation>
    <scope>NUCLEOTIDE SEQUENCE</scope>
</reference>
<proteinExistence type="predicted"/>
<comment type="caution">
    <text evidence="1">The sequence shown here is derived from an EMBL/GenBank/DDBJ whole genome shotgun (WGS) entry which is preliminary data.</text>
</comment>
<organism evidence="1 2">
    <name type="scientific">Paramecium sonneborni</name>
    <dbReference type="NCBI Taxonomy" id="65129"/>
    <lineage>
        <taxon>Eukaryota</taxon>
        <taxon>Sar</taxon>
        <taxon>Alveolata</taxon>
        <taxon>Ciliophora</taxon>
        <taxon>Intramacronucleata</taxon>
        <taxon>Oligohymenophorea</taxon>
        <taxon>Peniculida</taxon>
        <taxon>Parameciidae</taxon>
        <taxon>Paramecium</taxon>
    </lineage>
</organism>
<dbReference type="EMBL" id="CAJJDN010000343">
    <property type="protein sequence ID" value="CAD8130917.1"/>
    <property type="molecule type" value="Genomic_DNA"/>
</dbReference>
<name>A0A8S1RUA0_9CILI</name>
<protein>
    <submittedName>
        <fullName evidence="1">Uncharacterized protein</fullName>
    </submittedName>
</protein>